<gene>
    <name evidence="11" type="ORF">PH603_13450</name>
</gene>
<dbReference type="InterPro" id="IPR011014">
    <property type="entry name" value="MscS_channel_TM-2"/>
</dbReference>
<dbReference type="AlphaFoldDB" id="A0AAE9XMI5"/>
<dbReference type="InterPro" id="IPR006685">
    <property type="entry name" value="MscS_channel_2nd"/>
</dbReference>
<evidence type="ECO:0000313" key="12">
    <source>
        <dbReference type="Proteomes" id="UP001217500"/>
    </source>
</evidence>
<protein>
    <submittedName>
        <fullName evidence="11">Mechanosensitive ion channel family protein</fullName>
    </submittedName>
</protein>
<keyword evidence="5 7" id="KW-1133">Transmembrane helix</keyword>
<dbReference type="InterPro" id="IPR011066">
    <property type="entry name" value="MscS_channel_C_sf"/>
</dbReference>
<keyword evidence="12" id="KW-1185">Reference proteome</keyword>
<dbReference type="Gene3D" id="2.30.30.60">
    <property type="match status" value="1"/>
</dbReference>
<proteinExistence type="inferred from homology"/>
<dbReference type="Pfam" id="PF21082">
    <property type="entry name" value="MS_channel_3rd"/>
    <property type="match status" value="1"/>
</dbReference>
<feature type="domain" description="Mechanosensitive ion channel MscS C-terminal" evidence="9">
    <location>
        <begin position="264"/>
        <end position="354"/>
    </location>
</feature>
<keyword evidence="6 7" id="KW-0472">Membrane</keyword>
<feature type="domain" description="Mechanosensitive ion channel transmembrane helices 2/3" evidence="10">
    <location>
        <begin position="148"/>
        <end position="189"/>
    </location>
</feature>
<dbReference type="InterPro" id="IPR010920">
    <property type="entry name" value="LSM_dom_sf"/>
</dbReference>
<reference evidence="11" key="1">
    <citation type="submission" date="2023-01" db="EMBL/GenBank/DDBJ databases">
        <title>The genome sequence of Kordiimonadaceae bacterium 6D33.</title>
        <authorList>
            <person name="Liu Y."/>
        </authorList>
    </citation>
    <scope>NUCLEOTIDE SEQUENCE</scope>
    <source>
        <strain evidence="11">6D33</strain>
    </source>
</reference>
<dbReference type="PROSITE" id="PS01246">
    <property type="entry name" value="UPF0003"/>
    <property type="match status" value="1"/>
</dbReference>
<dbReference type="InterPro" id="IPR049142">
    <property type="entry name" value="MS_channel_1st"/>
</dbReference>
<dbReference type="SUPFAM" id="SSF82689">
    <property type="entry name" value="Mechanosensitive channel protein MscS (YggB), C-terminal domain"/>
    <property type="match status" value="1"/>
</dbReference>
<evidence type="ECO:0000256" key="4">
    <source>
        <dbReference type="ARBA" id="ARBA00022692"/>
    </source>
</evidence>
<keyword evidence="4 7" id="KW-0812">Transmembrane</keyword>
<dbReference type="Pfam" id="PF21088">
    <property type="entry name" value="MS_channel_1st"/>
    <property type="match status" value="1"/>
</dbReference>
<evidence type="ECO:0000259" key="10">
    <source>
        <dbReference type="Pfam" id="PF21088"/>
    </source>
</evidence>
<feature type="transmembrane region" description="Helical" evidence="7">
    <location>
        <begin position="145"/>
        <end position="167"/>
    </location>
</feature>
<sequence>MNKFETLSDFWALVVEVWNQGAFGYDVGTILTALGVFLLFMAFRGLFTRFVLSRMHRWAEKTTNEVDDAIVDALKPPIRFIPVVMGIFFALSIFEFEGDGLELAGLVNRTLVVFTLFWILYSLAKPLGDLMQKGANFLTSEMIEWVAKALRIAFVLIGAAAILEIWGIEVGPLIAGLGLFGVAVALGAQDLFKNLIAGLFVIGERRLHTGDWILVDGVVEGTVESVGFRTTMVRRFDKAPVYVPNTKLADSALTNFSRMTYRRIRWNIGLTYDTSAAQLRAIRDAIAHYIETNDEFVKPVETSTFVRIDQFSASSIDLFLYCFTRTTDWLEWLEVKEELLLKIKEIVEENGASFAFPSQSLYIESLPGDPGDSTKASL</sequence>
<accession>A0AAE9XMI5</accession>
<organism evidence="11 12">
    <name type="scientific">Gimibacter soli</name>
    <dbReference type="NCBI Taxonomy" id="3024400"/>
    <lineage>
        <taxon>Bacteria</taxon>
        <taxon>Pseudomonadati</taxon>
        <taxon>Pseudomonadota</taxon>
        <taxon>Alphaproteobacteria</taxon>
        <taxon>Kordiimonadales</taxon>
        <taxon>Temperatibacteraceae</taxon>
        <taxon>Gimibacter</taxon>
    </lineage>
</organism>
<dbReference type="SUPFAM" id="SSF82861">
    <property type="entry name" value="Mechanosensitive channel protein MscS (YggB), transmembrane region"/>
    <property type="match status" value="1"/>
</dbReference>
<dbReference type="PANTHER" id="PTHR43634">
    <property type="entry name" value="OW CONDUCTANCE MECHANOSENSITIVE CHANNEL"/>
    <property type="match status" value="1"/>
</dbReference>
<dbReference type="KEGG" id="gso:PH603_13450"/>
<name>A0AAE9XMI5_9PROT</name>
<feature type="transmembrane region" description="Helical" evidence="7">
    <location>
        <begin position="27"/>
        <end position="47"/>
    </location>
</feature>
<dbReference type="InterPro" id="IPR023408">
    <property type="entry name" value="MscS_beta-dom_sf"/>
</dbReference>
<evidence type="ECO:0000256" key="6">
    <source>
        <dbReference type="ARBA" id="ARBA00023136"/>
    </source>
</evidence>
<evidence type="ECO:0000256" key="7">
    <source>
        <dbReference type="SAM" id="Phobius"/>
    </source>
</evidence>
<feature type="transmembrane region" description="Helical" evidence="7">
    <location>
        <begin position="78"/>
        <end position="94"/>
    </location>
</feature>
<dbReference type="GO" id="GO:0008381">
    <property type="term" value="F:mechanosensitive monoatomic ion channel activity"/>
    <property type="evidence" value="ECO:0007669"/>
    <property type="project" value="UniProtKB-ARBA"/>
</dbReference>
<dbReference type="Gene3D" id="3.30.70.100">
    <property type="match status" value="1"/>
</dbReference>
<dbReference type="Gene3D" id="1.10.287.1260">
    <property type="match status" value="1"/>
</dbReference>
<evidence type="ECO:0000256" key="5">
    <source>
        <dbReference type="ARBA" id="ARBA00022989"/>
    </source>
</evidence>
<dbReference type="RefSeq" id="WP_289503051.1">
    <property type="nucleotide sequence ID" value="NZ_CP116805.1"/>
</dbReference>
<comment type="similarity">
    <text evidence="2">Belongs to the MscS (TC 1.A.23) family.</text>
</comment>
<evidence type="ECO:0000256" key="2">
    <source>
        <dbReference type="ARBA" id="ARBA00008017"/>
    </source>
</evidence>
<dbReference type="EMBL" id="CP116805">
    <property type="protein sequence ID" value="WCL53539.1"/>
    <property type="molecule type" value="Genomic_DNA"/>
</dbReference>
<dbReference type="PANTHER" id="PTHR43634:SF2">
    <property type="entry name" value="LOW CONDUCTANCE MECHANOSENSITIVE CHANNEL YNAI"/>
    <property type="match status" value="1"/>
</dbReference>
<dbReference type="InterPro" id="IPR049278">
    <property type="entry name" value="MS_channel_C"/>
</dbReference>
<evidence type="ECO:0000256" key="3">
    <source>
        <dbReference type="ARBA" id="ARBA00022475"/>
    </source>
</evidence>
<dbReference type="InterPro" id="IPR045042">
    <property type="entry name" value="YnaI-like"/>
</dbReference>
<feature type="transmembrane region" description="Helical" evidence="7">
    <location>
        <begin position="106"/>
        <end position="124"/>
    </location>
</feature>
<comment type="subcellular location">
    <subcellularLocation>
        <location evidence="1">Cell membrane</location>
        <topology evidence="1">Multi-pass membrane protein</topology>
    </subcellularLocation>
</comment>
<dbReference type="GO" id="GO:0005886">
    <property type="term" value="C:plasma membrane"/>
    <property type="evidence" value="ECO:0007669"/>
    <property type="project" value="UniProtKB-SubCell"/>
</dbReference>
<evidence type="ECO:0000256" key="1">
    <source>
        <dbReference type="ARBA" id="ARBA00004651"/>
    </source>
</evidence>
<keyword evidence="3" id="KW-1003">Cell membrane</keyword>
<dbReference type="Pfam" id="PF00924">
    <property type="entry name" value="MS_channel_2nd"/>
    <property type="match status" value="1"/>
</dbReference>
<dbReference type="InterPro" id="IPR006686">
    <property type="entry name" value="MscS_channel_CS"/>
</dbReference>
<evidence type="ECO:0000259" key="8">
    <source>
        <dbReference type="Pfam" id="PF00924"/>
    </source>
</evidence>
<dbReference type="Proteomes" id="UP001217500">
    <property type="component" value="Chromosome"/>
</dbReference>
<dbReference type="SUPFAM" id="SSF50182">
    <property type="entry name" value="Sm-like ribonucleoproteins"/>
    <property type="match status" value="1"/>
</dbReference>
<evidence type="ECO:0000259" key="9">
    <source>
        <dbReference type="Pfam" id="PF21082"/>
    </source>
</evidence>
<feature type="domain" description="Mechanosensitive ion channel MscS" evidence="8">
    <location>
        <begin position="190"/>
        <end position="258"/>
    </location>
</feature>
<evidence type="ECO:0000313" key="11">
    <source>
        <dbReference type="EMBL" id="WCL53539.1"/>
    </source>
</evidence>